<reference evidence="2" key="2">
    <citation type="submission" date="2019-06" db="EMBL/GenBank/DDBJ databases">
        <title>Co-occurence of chitin degradation, pigmentation and bioactivity in marine Pseudoalteromonas.</title>
        <authorList>
            <person name="Sonnenschein E.C."/>
            <person name="Bech P.K."/>
        </authorList>
    </citation>
    <scope>NUCLEOTIDE SEQUENCE [LARGE SCALE GENOMIC DNA]</scope>
    <source>
        <strain evidence="2">S2599</strain>
    </source>
</reference>
<dbReference type="EMBL" id="PNCJ01000026">
    <property type="protein sequence ID" value="TMP35012.1"/>
    <property type="molecule type" value="Genomic_DNA"/>
</dbReference>
<proteinExistence type="predicted"/>
<comment type="caution">
    <text evidence="1">The sequence shown here is derived from an EMBL/GenBank/DDBJ whole genome shotgun (WGS) entry which is preliminary data.</text>
</comment>
<evidence type="ECO:0000313" key="1">
    <source>
        <dbReference type="EMBL" id="TMP35012.1"/>
    </source>
</evidence>
<protein>
    <submittedName>
        <fullName evidence="1">Uncharacterized protein</fullName>
    </submittedName>
</protein>
<dbReference type="Proteomes" id="UP000306719">
    <property type="component" value="Unassembled WGS sequence"/>
</dbReference>
<sequence length="76" mass="7834">MTPATMGLGIALQSLISVVVTENDVVELSLSGFEVLAFVCCSLPATVLSPDAPPLSLDEPPQAESVIAVLIAKKIL</sequence>
<accession>A0A5S3WY64</accession>
<reference evidence="1 2" key="1">
    <citation type="submission" date="2018-01" db="EMBL/GenBank/DDBJ databases">
        <authorList>
            <person name="Paulsen S."/>
            <person name="Gram L.K."/>
        </authorList>
    </citation>
    <scope>NUCLEOTIDE SEQUENCE [LARGE SCALE GENOMIC DNA]</scope>
    <source>
        <strain evidence="1 2">S2599</strain>
    </source>
</reference>
<dbReference type="AlphaFoldDB" id="A0A5S3WY64"/>
<organism evidence="1 2">
    <name type="scientific">Pseudoalteromonas rubra</name>
    <dbReference type="NCBI Taxonomy" id="43658"/>
    <lineage>
        <taxon>Bacteria</taxon>
        <taxon>Pseudomonadati</taxon>
        <taxon>Pseudomonadota</taxon>
        <taxon>Gammaproteobacteria</taxon>
        <taxon>Alteromonadales</taxon>
        <taxon>Pseudoalteromonadaceae</taxon>
        <taxon>Pseudoalteromonas</taxon>
    </lineage>
</organism>
<evidence type="ECO:0000313" key="2">
    <source>
        <dbReference type="Proteomes" id="UP000306719"/>
    </source>
</evidence>
<name>A0A5S3WY64_9GAMM</name>
<gene>
    <name evidence="1" type="ORF">CWB98_16985</name>
</gene>